<dbReference type="Gene3D" id="3.40.50.1980">
    <property type="entry name" value="Nitrogenase molybdenum iron protein domain"/>
    <property type="match status" value="2"/>
</dbReference>
<protein>
    <recommendedName>
        <fullName evidence="6">Fe/B12 periplasmic-binding domain-containing protein</fullName>
    </recommendedName>
</protein>
<evidence type="ECO:0000313" key="8">
    <source>
        <dbReference type="Proteomes" id="UP000037397"/>
    </source>
</evidence>
<feature type="signal peptide" evidence="5">
    <location>
        <begin position="1"/>
        <end position="26"/>
    </location>
</feature>
<comment type="similarity">
    <text evidence="2">Belongs to the bacterial solute-binding protein 8 family.</text>
</comment>
<feature type="chain" id="PRO_5039360828" description="Fe/B12 periplasmic-binding domain-containing protein" evidence="5">
    <location>
        <begin position="27"/>
        <end position="358"/>
    </location>
</feature>
<dbReference type="STRING" id="1631356.VV01_17570"/>
<dbReference type="InterPro" id="IPR002491">
    <property type="entry name" value="ABC_transptr_periplasmic_BD"/>
</dbReference>
<evidence type="ECO:0000256" key="5">
    <source>
        <dbReference type="SAM" id="SignalP"/>
    </source>
</evidence>
<comment type="caution">
    <text evidence="7">The sequence shown here is derived from an EMBL/GenBank/DDBJ whole genome shotgun (WGS) entry which is preliminary data.</text>
</comment>
<feature type="domain" description="Fe/B12 periplasmic-binding" evidence="6">
    <location>
        <begin position="76"/>
        <end position="354"/>
    </location>
</feature>
<comment type="subcellular location">
    <subcellularLocation>
        <location evidence="1">Cell envelope</location>
    </subcellularLocation>
</comment>
<dbReference type="InterPro" id="IPR051313">
    <property type="entry name" value="Bact_iron-sidero_bind"/>
</dbReference>
<accession>A0A0L6CL78</accession>
<dbReference type="Pfam" id="PF01497">
    <property type="entry name" value="Peripla_BP_2"/>
    <property type="match status" value="1"/>
</dbReference>
<dbReference type="PATRIC" id="fig|1631356.3.peg.3499"/>
<dbReference type="AlphaFoldDB" id="A0A0L6CL78"/>
<evidence type="ECO:0000259" key="6">
    <source>
        <dbReference type="PROSITE" id="PS50983"/>
    </source>
</evidence>
<dbReference type="PROSITE" id="PS50983">
    <property type="entry name" value="FE_B12_PBP"/>
    <property type="match status" value="1"/>
</dbReference>
<keyword evidence="3" id="KW-0813">Transport</keyword>
<dbReference type="PANTHER" id="PTHR30532:SF24">
    <property type="entry name" value="FERRIC ENTEROBACTIN-BINDING PERIPLASMIC PROTEIN FEPB"/>
    <property type="match status" value="1"/>
</dbReference>
<organism evidence="7 8">
    <name type="scientific">Luteipulveratus halotolerans</name>
    <dbReference type="NCBI Taxonomy" id="1631356"/>
    <lineage>
        <taxon>Bacteria</taxon>
        <taxon>Bacillati</taxon>
        <taxon>Actinomycetota</taxon>
        <taxon>Actinomycetes</taxon>
        <taxon>Micrococcales</taxon>
        <taxon>Dermacoccaceae</taxon>
        <taxon>Luteipulveratus</taxon>
    </lineage>
</organism>
<name>A0A0L6CL78_9MICO</name>
<keyword evidence="4 5" id="KW-0732">Signal</keyword>
<dbReference type="EMBL" id="LAIR01000002">
    <property type="protein sequence ID" value="KNX38546.1"/>
    <property type="molecule type" value="Genomic_DNA"/>
</dbReference>
<evidence type="ECO:0000256" key="1">
    <source>
        <dbReference type="ARBA" id="ARBA00004196"/>
    </source>
</evidence>
<dbReference type="PANTHER" id="PTHR30532">
    <property type="entry name" value="IRON III DICITRATE-BINDING PERIPLASMIC PROTEIN"/>
    <property type="match status" value="1"/>
</dbReference>
<dbReference type="SUPFAM" id="SSF53807">
    <property type="entry name" value="Helical backbone' metal receptor"/>
    <property type="match status" value="1"/>
</dbReference>
<keyword evidence="8" id="KW-1185">Reference proteome</keyword>
<dbReference type="InterPro" id="IPR006311">
    <property type="entry name" value="TAT_signal"/>
</dbReference>
<dbReference type="GO" id="GO:0030288">
    <property type="term" value="C:outer membrane-bounded periplasmic space"/>
    <property type="evidence" value="ECO:0007669"/>
    <property type="project" value="TreeGrafter"/>
</dbReference>
<gene>
    <name evidence="7" type="ORF">VV01_17570</name>
</gene>
<dbReference type="GO" id="GO:1901678">
    <property type="term" value="P:iron coordination entity transport"/>
    <property type="evidence" value="ECO:0007669"/>
    <property type="project" value="UniProtKB-ARBA"/>
</dbReference>
<proteinExistence type="inferred from homology"/>
<dbReference type="Proteomes" id="UP000037397">
    <property type="component" value="Unassembled WGS sequence"/>
</dbReference>
<reference evidence="8" key="1">
    <citation type="submission" date="2015-03" db="EMBL/GenBank/DDBJ databases">
        <title>Luteipulveratus halotolerans sp. nov., a novel actinobacterium (Dermacoccaceae) from Sarawak, Malaysia.</title>
        <authorList>
            <person name="Juboi H."/>
            <person name="Basik A."/>
            <person name="Shamsul S.S."/>
            <person name="Arnold P."/>
            <person name="Schmitt E.K."/>
            <person name="Sanglier J.-J."/>
            <person name="Yeo T."/>
        </authorList>
    </citation>
    <scope>NUCLEOTIDE SEQUENCE [LARGE SCALE GENOMIC DNA]</scope>
    <source>
        <strain evidence="8">C296001</strain>
    </source>
</reference>
<evidence type="ECO:0000256" key="4">
    <source>
        <dbReference type="ARBA" id="ARBA00022729"/>
    </source>
</evidence>
<evidence type="ECO:0000256" key="3">
    <source>
        <dbReference type="ARBA" id="ARBA00022448"/>
    </source>
</evidence>
<evidence type="ECO:0000313" key="7">
    <source>
        <dbReference type="EMBL" id="KNX38546.1"/>
    </source>
</evidence>
<evidence type="ECO:0000256" key="2">
    <source>
        <dbReference type="ARBA" id="ARBA00008814"/>
    </source>
</evidence>
<sequence>MITTGDTVQRRSFLALVSAAAVTTLAAGCSTGPANGEEEGGATGSAAGSTSAAAGAFPVTIKHAFGTTTIKEQPKRVATLGWSDADIALALGTVPVAATAIDWGGNKNRSTDWFDTKLKELGGKQPIRYSDKDGTPIDEVNKARPDLILATNSGLTKDEYTKLTKLGVPVIAYPGAPYGTSWQQSTRMIGKALGKESEATNVISSTEGQIKTAVAKYPQIKGKTVAWPWFTPTDLSKFGVYTPLDNRPRLLEEFGFKTAPVVTKLAGKTQSFSVDISAEKANTLAADVVVFDIEKAGQDAQLKAHPLLGKIPALKTGAYFANADQPATLTMSSPTPLSIPVGLKTFLPKLAQAADKAK</sequence>
<dbReference type="PROSITE" id="PS51318">
    <property type="entry name" value="TAT"/>
    <property type="match status" value="1"/>
</dbReference>